<evidence type="ECO:0000313" key="1">
    <source>
        <dbReference type="EMBL" id="MCC3299385.1"/>
    </source>
</evidence>
<accession>A0A9X1MHM3</accession>
<dbReference type="RefSeq" id="WP_227897372.1">
    <property type="nucleotide sequence ID" value="NZ_CP099467.1"/>
</dbReference>
<gene>
    <name evidence="1" type="ORF">LJ757_16455</name>
</gene>
<organism evidence="1 2">
    <name type="scientific">Arthrobacter caoxuetaonis</name>
    <dbReference type="NCBI Taxonomy" id="2886935"/>
    <lineage>
        <taxon>Bacteria</taxon>
        <taxon>Bacillati</taxon>
        <taxon>Actinomycetota</taxon>
        <taxon>Actinomycetes</taxon>
        <taxon>Micrococcales</taxon>
        <taxon>Micrococcaceae</taxon>
        <taxon>Arthrobacter</taxon>
    </lineage>
</organism>
<reference evidence="1" key="1">
    <citation type="submission" date="2021-10" db="EMBL/GenBank/DDBJ databases">
        <title>Novel species in genus Arthrobacter.</title>
        <authorList>
            <person name="Liu Y."/>
        </authorList>
    </citation>
    <scope>NUCLEOTIDE SEQUENCE</scope>
    <source>
        <strain evidence="1">Zg-Y453</strain>
    </source>
</reference>
<sequence>MPEQPIEQFLERNLAVQKVRGKGDQLPELGPKMWAYIHRTAVHEVKTRRESHAWIEEQAATLGKSRNQLADILYITGETDTHPLLHGSTETITALDLSGHHRGMSARSITYRDSRSFTPADPEEEYTISSVQHMVNGMVHINWSFHLHADTPVTLVIPPAGREA</sequence>
<dbReference type="Proteomes" id="UP001139158">
    <property type="component" value="Unassembled WGS sequence"/>
</dbReference>
<proteinExistence type="predicted"/>
<name>A0A9X1MHM3_9MICC</name>
<comment type="caution">
    <text evidence="1">The sequence shown here is derived from an EMBL/GenBank/DDBJ whole genome shotgun (WGS) entry which is preliminary data.</text>
</comment>
<keyword evidence="2" id="KW-1185">Reference proteome</keyword>
<evidence type="ECO:0000313" key="2">
    <source>
        <dbReference type="Proteomes" id="UP001139158"/>
    </source>
</evidence>
<dbReference type="AlphaFoldDB" id="A0A9X1MHM3"/>
<dbReference type="EMBL" id="JAJFZV010000018">
    <property type="protein sequence ID" value="MCC3299385.1"/>
    <property type="molecule type" value="Genomic_DNA"/>
</dbReference>
<protein>
    <submittedName>
        <fullName evidence="1">Uncharacterized protein</fullName>
    </submittedName>
</protein>